<protein>
    <submittedName>
        <fullName evidence="1">Uncharacterized protein</fullName>
    </submittedName>
</protein>
<gene>
    <name evidence="1" type="ORF">MPC4_40083</name>
</gene>
<dbReference type="EMBL" id="CABFMQ020000098">
    <property type="protein sequence ID" value="VTZ51486.1"/>
    <property type="molecule type" value="Genomic_DNA"/>
</dbReference>
<dbReference type="AlphaFoldDB" id="A0A8B6MBR3"/>
<name>A0A8B6MBR3_METTU</name>
<accession>A0A8B6MBR3</accession>
<reference evidence="1 2" key="1">
    <citation type="submission" date="2019-05" db="EMBL/GenBank/DDBJ databases">
        <authorList>
            <person name="Farhan Ul Haque M."/>
        </authorList>
    </citation>
    <scope>NUCLEOTIDE SEQUENCE [LARGE SCALE GENOMIC DNA]</scope>
    <source>
        <strain evidence="1">2</strain>
    </source>
</reference>
<evidence type="ECO:0000313" key="1">
    <source>
        <dbReference type="EMBL" id="VTZ51486.1"/>
    </source>
</evidence>
<dbReference type="Proteomes" id="UP000485880">
    <property type="component" value="Unassembled WGS sequence"/>
</dbReference>
<comment type="caution">
    <text evidence="1">The sequence shown here is derived from an EMBL/GenBank/DDBJ whole genome shotgun (WGS) entry which is preliminary data.</text>
</comment>
<sequence>MPRMGGLVLRGSDVGKGSILDRVVTTHW</sequence>
<evidence type="ECO:0000313" key="2">
    <source>
        <dbReference type="Proteomes" id="UP000485880"/>
    </source>
</evidence>
<keyword evidence="2" id="KW-1185">Reference proteome</keyword>
<organism evidence="1 2">
    <name type="scientific">Methylocella tundrae</name>
    <dbReference type="NCBI Taxonomy" id="227605"/>
    <lineage>
        <taxon>Bacteria</taxon>
        <taxon>Pseudomonadati</taxon>
        <taxon>Pseudomonadota</taxon>
        <taxon>Alphaproteobacteria</taxon>
        <taxon>Hyphomicrobiales</taxon>
        <taxon>Beijerinckiaceae</taxon>
        <taxon>Methylocella</taxon>
    </lineage>
</organism>
<proteinExistence type="predicted"/>